<keyword evidence="2" id="KW-1185">Reference proteome</keyword>
<protein>
    <submittedName>
        <fullName evidence="1">Uncharacterized protein</fullName>
    </submittedName>
</protein>
<dbReference type="AlphaFoldDB" id="A0AAV9Z9I9"/>
<organism evidence="1 2">
    <name type="scientific">Favolaschia claudopus</name>
    <dbReference type="NCBI Taxonomy" id="2862362"/>
    <lineage>
        <taxon>Eukaryota</taxon>
        <taxon>Fungi</taxon>
        <taxon>Dikarya</taxon>
        <taxon>Basidiomycota</taxon>
        <taxon>Agaricomycotina</taxon>
        <taxon>Agaricomycetes</taxon>
        <taxon>Agaricomycetidae</taxon>
        <taxon>Agaricales</taxon>
        <taxon>Marasmiineae</taxon>
        <taxon>Mycenaceae</taxon>
        <taxon>Favolaschia</taxon>
    </lineage>
</organism>
<name>A0AAV9Z9I9_9AGAR</name>
<dbReference type="Proteomes" id="UP001362999">
    <property type="component" value="Unassembled WGS sequence"/>
</dbReference>
<gene>
    <name evidence="1" type="ORF">R3P38DRAFT_3239038</name>
</gene>
<proteinExistence type="predicted"/>
<evidence type="ECO:0000313" key="1">
    <source>
        <dbReference type="EMBL" id="KAK6974803.1"/>
    </source>
</evidence>
<sequence>MAPPPRHVTFSPFPFSHLIAPPQPPRLPPRFTAHVRPLQILLLLSHGPCTVEHLLVKVKGTGSHPMRPRPLERRDADNYPMRRSALLCSEFEAGVLVWVSMRAARGLLLR</sequence>
<reference evidence="1 2" key="1">
    <citation type="journal article" date="2024" name="J Genomics">
        <title>Draft genome sequencing and assembly of Favolaschia claudopus CIRM-BRFM 2984 isolated from oak limbs.</title>
        <authorList>
            <person name="Navarro D."/>
            <person name="Drula E."/>
            <person name="Chaduli D."/>
            <person name="Cazenave R."/>
            <person name="Ahrendt S."/>
            <person name="Wang J."/>
            <person name="Lipzen A."/>
            <person name="Daum C."/>
            <person name="Barry K."/>
            <person name="Grigoriev I.V."/>
            <person name="Favel A."/>
            <person name="Rosso M.N."/>
            <person name="Martin F."/>
        </authorList>
    </citation>
    <scope>NUCLEOTIDE SEQUENCE [LARGE SCALE GENOMIC DNA]</scope>
    <source>
        <strain evidence="1 2">CIRM-BRFM 2984</strain>
    </source>
</reference>
<dbReference type="EMBL" id="JAWWNJ010000180">
    <property type="protein sequence ID" value="KAK6974803.1"/>
    <property type="molecule type" value="Genomic_DNA"/>
</dbReference>
<evidence type="ECO:0000313" key="2">
    <source>
        <dbReference type="Proteomes" id="UP001362999"/>
    </source>
</evidence>
<accession>A0AAV9Z9I9</accession>
<comment type="caution">
    <text evidence="1">The sequence shown here is derived from an EMBL/GenBank/DDBJ whole genome shotgun (WGS) entry which is preliminary data.</text>
</comment>